<dbReference type="InterPro" id="IPR028976">
    <property type="entry name" value="CheC-like_sf"/>
</dbReference>
<accession>G7V5V8</accession>
<dbReference type="GO" id="GO:0016787">
    <property type="term" value="F:hydrolase activity"/>
    <property type="evidence" value="ECO:0007669"/>
    <property type="project" value="UniProtKB-KW"/>
</dbReference>
<dbReference type="STRING" id="580340.Tlie_0117"/>
<protein>
    <submittedName>
        <fullName evidence="4">CheC, inhibitor of MCP methylation</fullName>
    </submittedName>
</protein>
<dbReference type="AlphaFoldDB" id="G7V5V8"/>
<keyword evidence="5" id="KW-1185">Reference proteome</keyword>
<dbReference type="CDD" id="cd17909">
    <property type="entry name" value="CheC_ClassI"/>
    <property type="match status" value="1"/>
</dbReference>
<dbReference type="HOGENOM" id="CLU_087860_2_0_0"/>
<proteinExistence type="predicted"/>
<dbReference type="InterPro" id="IPR050992">
    <property type="entry name" value="CheZ_family_phosphatases"/>
</dbReference>
<evidence type="ECO:0000259" key="3">
    <source>
        <dbReference type="Pfam" id="PF04509"/>
    </source>
</evidence>
<sequence>MKKLQEDLLKEIANIGTGNAATALSQLVGKRVEVSIPEAEVLPFEELPTHFGNPETPVCAILSTCYTNLDIHLVMILSEEDAFQLSEMLMGQISISPDGDLYEALVESALAEAGNIVLGAFLNAMGDFLNLELHPDVPSLAFDMLGSVLDILVSIFGEVGDTAFLLNTSLSFPELESMDHFSGKILMVPAPGTFEKIFSIMGVL</sequence>
<dbReference type="EMBL" id="CP003096">
    <property type="protein sequence ID" value="AER65863.1"/>
    <property type="molecule type" value="Genomic_DNA"/>
</dbReference>
<dbReference type="Gene3D" id="3.40.1550.10">
    <property type="entry name" value="CheC-like"/>
    <property type="match status" value="1"/>
</dbReference>
<dbReference type="PANTHER" id="PTHR43693">
    <property type="entry name" value="PROTEIN PHOSPHATASE CHEZ"/>
    <property type="match status" value="1"/>
</dbReference>
<evidence type="ECO:0000256" key="1">
    <source>
        <dbReference type="ARBA" id="ARBA00022500"/>
    </source>
</evidence>
<reference evidence="5" key="1">
    <citation type="submission" date="2011-10" db="EMBL/GenBank/DDBJ databases">
        <title>The complete genome of chromosome of Thermovirga lienii DSM 17291.</title>
        <authorList>
            <consortium name="US DOE Joint Genome Institute (JGI-PGF)"/>
            <person name="Lucas S."/>
            <person name="Copeland A."/>
            <person name="Lapidus A."/>
            <person name="Glavina del Rio T."/>
            <person name="Dalin E."/>
            <person name="Tice H."/>
            <person name="Bruce D."/>
            <person name="Goodwin L."/>
            <person name="Pitluck S."/>
            <person name="Peters L."/>
            <person name="Mikhailova N."/>
            <person name="Saunders E."/>
            <person name="Kyrpides N."/>
            <person name="Mavromatis K."/>
            <person name="Ivanova N."/>
            <person name="Last F.I."/>
            <person name="Brettin T."/>
            <person name="Detter J.C."/>
            <person name="Han C."/>
            <person name="Larimer F."/>
            <person name="Land M."/>
            <person name="Hauser L."/>
            <person name="Markowitz V."/>
            <person name="Cheng J.-F."/>
            <person name="Hugenholtz P."/>
            <person name="Woyke T."/>
            <person name="Wu D."/>
            <person name="Spring S."/>
            <person name="Schroeder M."/>
            <person name="Brambilla E.-M."/>
            <person name="Klenk H.-P."/>
            <person name="Eisen J.A."/>
        </authorList>
    </citation>
    <scope>NUCLEOTIDE SEQUENCE [LARGE SCALE GENOMIC DNA]</scope>
    <source>
        <strain evidence="5">ATCC BAA-1197 / DSM 17291 / Cas60314</strain>
    </source>
</reference>
<evidence type="ECO:0000313" key="4">
    <source>
        <dbReference type="EMBL" id="AER65863.1"/>
    </source>
</evidence>
<dbReference type="Pfam" id="PF04509">
    <property type="entry name" value="CheC"/>
    <property type="match status" value="2"/>
</dbReference>
<keyword evidence="1" id="KW-0145">Chemotaxis</keyword>
<dbReference type="KEGG" id="tli:Tlie_0117"/>
<dbReference type="OrthoDB" id="9812187at2"/>
<reference evidence="4 5" key="2">
    <citation type="journal article" date="2012" name="Stand. Genomic Sci.">
        <title>Genome sequence of the moderately thermophilic, amino-acid-degrading and sulfur-reducing bacterium Thermovirga lienii type strain (Cas60314(T)).</title>
        <authorList>
            <person name="Goker M."/>
            <person name="Saunders E."/>
            <person name="Lapidus A."/>
            <person name="Nolan M."/>
            <person name="Lucas S."/>
            <person name="Hammon N."/>
            <person name="Deshpande S."/>
            <person name="Cheng J.F."/>
            <person name="Han C."/>
            <person name="Tapia R."/>
            <person name="Goodwin L.A."/>
            <person name="Pitluck S."/>
            <person name="Liolios K."/>
            <person name="Mavromatis K."/>
            <person name="Pagani I."/>
            <person name="Ivanova N."/>
            <person name="Mikhailova N."/>
            <person name="Pati A."/>
            <person name="Chen A."/>
            <person name="Palaniappan K."/>
            <person name="Land M."/>
            <person name="Chang Y.J."/>
            <person name="Jeffries C.D."/>
            <person name="Brambilla E.M."/>
            <person name="Rohde M."/>
            <person name="Spring S."/>
            <person name="Detter J.C."/>
            <person name="Woyke T."/>
            <person name="Bristow J."/>
            <person name="Eisen J.A."/>
            <person name="Markowitz V."/>
            <person name="Hugenholtz P."/>
            <person name="Kyrpides N.C."/>
            <person name="Klenk H.P."/>
        </authorList>
    </citation>
    <scope>NUCLEOTIDE SEQUENCE [LARGE SCALE GENOMIC DNA]</scope>
    <source>
        <strain evidence="5">ATCC BAA-1197 / DSM 17291 / Cas60314</strain>
    </source>
</reference>
<name>G7V5V8_THELD</name>
<dbReference type="GO" id="GO:0006935">
    <property type="term" value="P:chemotaxis"/>
    <property type="evidence" value="ECO:0007669"/>
    <property type="project" value="UniProtKB-KW"/>
</dbReference>
<dbReference type="Proteomes" id="UP000005868">
    <property type="component" value="Chromosome"/>
</dbReference>
<dbReference type="eggNOG" id="COG1776">
    <property type="taxonomic scope" value="Bacteria"/>
</dbReference>
<dbReference type="InterPro" id="IPR007597">
    <property type="entry name" value="CheC"/>
</dbReference>
<evidence type="ECO:0000313" key="5">
    <source>
        <dbReference type="Proteomes" id="UP000005868"/>
    </source>
</evidence>
<feature type="domain" description="CheC-like protein" evidence="3">
    <location>
        <begin position="5"/>
        <end position="38"/>
    </location>
</feature>
<feature type="domain" description="CheC-like protein" evidence="3">
    <location>
        <begin position="106"/>
        <end position="140"/>
    </location>
</feature>
<keyword evidence="2" id="KW-0378">Hydrolase</keyword>
<organism evidence="4 5">
    <name type="scientific">Thermovirga lienii (strain ATCC BAA-1197 / DSM 17291 / Cas60314)</name>
    <dbReference type="NCBI Taxonomy" id="580340"/>
    <lineage>
        <taxon>Bacteria</taxon>
        <taxon>Thermotogati</taxon>
        <taxon>Synergistota</taxon>
        <taxon>Synergistia</taxon>
        <taxon>Synergistales</taxon>
        <taxon>Thermovirgaceae</taxon>
        <taxon>Thermovirga</taxon>
    </lineage>
</organism>
<dbReference type="SUPFAM" id="SSF103039">
    <property type="entry name" value="CheC-like"/>
    <property type="match status" value="1"/>
</dbReference>
<gene>
    <name evidence="4" type="ordered locus">Tlie_0117</name>
</gene>
<dbReference type="PANTHER" id="PTHR43693:SF1">
    <property type="entry name" value="PROTEIN PHOSPHATASE CHEZ"/>
    <property type="match status" value="1"/>
</dbReference>
<evidence type="ECO:0000256" key="2">
    <source>
        <dbReference type="ARBA" id="ARBA00022801"/>
    </source>
</evidence>